<dbReference type="RefSeq" id="WP_317296806.1">
    <property type="nucleotide sequence ID" value="NZ_JABFFQ010000009.1"/>
</dbReference>
<dbReference type="InterPro" id="IPR035986">
    <property type="entry name" value="PKD_dom_sf"/>
</dbReference>
<dbReference type="SMART" id="SM00369">
    <property type="entry name" value="LRR_TYP"/>
    <property type="match status" value="12"/>
</dbReference>
<dbReference type="InterPro" id="IPR044060">
    <property type="entry name" value="Bacterial_rp_domain"/>
</dbReference>
<dbReference type="InterPro" id="IPR006553">
    <property type="entry name" value="Leu-rich_rpt_Cys-con_subtyp"/>
</dbReference>
<dbReference type="CDD" id="cd00102">
    <property type="entry name" value="IPT"/>
    <property type="match status" value="2"/>
</dbReference>
<dbReference type="Pfam" id="PF01436">
    <property type="entry name" value="NHL"/>
    <property type="match status" value="6"/>
</dbReference>
<evidence type="ECO:0000313" key="5">
    <source>
        <dbReference type="EMBL" id="MDV4343621.1"/>
    </source>
</evidence>
<dbReference type="Pfam" id="PF02368">
    <property type="entry name" value="Big_2"/>
    <property type="match status" value="4"/>
</dbReference>
<dbReference type="SMART" id="SM00367">
    <property type="entry name" value="LRR_CC"/>
    <property type="match status" value="4"/>
</dbReference>
<dbReference type="Pfam" id="PF17963">
    <property type="entry name" value="Big_9"/>
    <property type="match status" value="4"/>
</dbReference>
<dbReference type="SUPFAM" id="SSF49313">
    <property type="entry name" value="Cadherin-like"/>
    <property type="match status" value="2"/>
</dbReference>
<dbReference type="PROSITE" id="PS51125">
    <property type="entry name" value="NHL"/>
    <property type="match status" value="6"/>
</dbReference>
<dbReference type="SMART" id="SM00365">
    <property type="entry name" value="LRR_SD22"/>
    <property type="match status" value="13"/>
</dbReference>
<evidence type="ECO:0000259" key="4">
    <source>
        <dbReference type="PROSITE" id="PS50093"/>
    </source>
</evidence>
<organism evidence="5 6">
    <name type="scientific">Methanoculleus nereidis</name>
    <dbReference type="NCBI Taxonomy" id="2735141"/>
    <lineage>
        <taxon>Archaea</taxon>
        <taxon>Methanobacteriati</taxon>
        <taxon>Methanobacteriota</taxon>
        <taxon>Stenosarchaea group</taxon>
        <taxon>Methanomicrobia</taxon>
        <taxon>Methanomicrobiales</taxon>
        <taxon>Methanomicrobiaceae</taxon>
        <taxon>Methanoculleus</taxon>
    </lineage>
</organism>
<dbReference type="Gene3D" id="2.120.10.30">
    <property type="entry name" value="TolB, C-terminal domain"/>
    <property type="match status" value="3"/>
</dbReference>
<dbReference type="Gene3D" id="2.60.40.10">
    <property type="entry name" value="Immunoglobulins"/>
    <property type="match status" value="3"/>
</dbReference>
<dbReference type="InterPro" id="IPR010221">
    <property type="entry name" value="VCBS_dom"/>
</dbReference>
<dbReference type="InterPro" id="IPR014756">
    <property type="entry name" value="Ig_E-set"/>
</dbReference>
<dbReference type="InterPro" id="IPR015919">
    <property type="entry name" value="Cadherin-like_sf"/>
</dbReference>
<dbReference type="PANTHER" id="PTHR24366:SF96">
    <property type="entry name" value="LEUCINE RICH REPEAT CONTAINING 53"/>
    <property type="match status" value="1"/>
</dbReference>
<dbReference type="InterPro" id="IPR011042">
    <property type="entry name" value="6-blade_b-propeller_TolB-like"/>
</dbReference>
<dbReference type="SUPFAM" id="SSF52058">
    <property type="entry name" value="L domain-like"/>
    <property type="match status" value="2"/>
</dbReference>
<dbReference type="InterPro" id="IPR054470">
    <property type="entry name" value="FIMAH_dom"/>
</dbReference>
<name>A0ABU3Z4A7_9EURY</name>
<dbReference type="CDD" id="cd00146">
    <property type="entry name" value="PKD"/>
    <property type="match status" value="1"/>
</dbReference>
<keyword evidence="6" id="KW-1185">Reference proteome</keyword>
<dbReference type="InterPro" id="IPR040853">
    <property type="entry name" value="RapA2_cadherin-like"/>
</dbReference>
<dbReference type="SUPFAM" id="SSF101898">
    <property type="entry name" value="NHL repeat"/>
    <property type="match status" value="1"/>
</dbReference>
<evidence type="ECO:0000256" key="3">
    <source>
        <dbReference type="SAM" id="MobiDB-lite"/>
    </source>
</evidence>
<comment type="caution">
    <text evidence="5">The sequence shown here is derived from an EMBL/GenBank/DDBJ whole genome shotgun (WGS) entry which is preliminary data.</text>
</comment>
<dbReference type="SUPFAM" id="SSF49299">
    <property type="entry name" value="PKD domain"/>
    <property type="match status" value="1"/>
</dbReference>
<dbReference type="Gene3D" id="2.60.40.3440">
    <property type="match status" value="5"/>
</dbReference>
<evidence type="ECO:0000256" key="1">
    <source>
        <dbReference type="ARBA" id="ARBA00022614"/>
    </source>
</evidence>
<dbReference type="SMART" id="SM00089">
    <property type="entry name" value="PKD"/>
    <property type="match status" value="1"/>
</dbReference>
<dbReference type="NCBIfam" id="NF012211">
    <property type="entry name" value="tand_rpt_95"/>
    <property type="match status" value="6"/>
</dbReference>
<dbReference type="PANTHER" id="PTHR24366">
    <property type="entry name" value="IG(IMMUNOGLOBULIN) AND LRR(LEUCINE RICH REPEAT) DOMAINS"/>
    <property type="match status" value="1"/>
</dbReference>
<dbReference type="PROSITE" id="PS51450">
    <property type="entry name" value="LRR"/>
    <property type="match status" value="14"/>
</dbReference>
<dbReference type="Pfam" id="PF18998">
    <property type="entry name" value="Flg_new_2"/>
    <property type="match status" value="1"/>
</dbReference>
<dbReference type="SUPFAM" id="SSF81296">
    <property type="entry name" value="E set domains"/>
    <property type="match status" value="2"/>
</dbReference>
<sequence length="2177" mass="225188">MRVRKSAIAGVLLLLIAVLAVPVAAAEEYVFVAKWGSYGTGDGQFDQPWGVAVDSADNVYVAELINDRIQKFDSSGNFLTMWGSSGTNDGQFQRPQAVAVDTAGNVYVTDDGNSRVQKFDDSGRFITAWGSKGSDDGNFSWPAGIAVNAVGNIYVADAGNNRIQKFTGSAFLIKWGSYGTGDGQFDRPWGVAVDSADNVYVVDNWNHRIQKFDADGTFLTTLGSLGANEGQFLYPQGVTVDRAGNVYVADTSNYRIQKFDADGTFLTMWGSSGYSDGQFWSPWSVAVDSAGNVYVADRGNNRIQKFAPIPIPTITGIAPNSSTNNGPVSITDLSGTGFIDGATVKLTRAEEADIVATNVSVLSSTQITCTLDLTSAATGSWNVVVANPGGQPVTLADGFTVTAGNQAPVAANDTYTADEGVTLSVDAPGVLANDNDPDGDPLTAVLVDDVSNGKLDLNADGSFTYMPDTGFSGIDTFTYTANAGSQSSNVATVSIMVNPASAVLTSIVVTPAEATLDVGATRQFTATGYDQYENPLPTGEVVWSSTNDTVGTIDASGLFTALAAGSTELIAEANGTSGKANVTVTPAAQVLTSIAVTPESPALEIGTAQQFTATCYDQYGQTIPDVTVSWSSSNISVGTIESDGMFTALTAGSTTVTASADDISGQTVATVNPSASAVTRIAVSPPSVTLDMGDTQAFVATCYDQYEDEMPGTDVSWSSDNTTVGTIDATGLFTATAEGSTTVTATATEISGTAEVAVTPALTVTGIAPNSSTNNGPVSITDLSGTGFVDGATVKLTRAEEADIVATNVSILSSTQITCTLDLTGAAVGPWNVVVTNPDERYDILSDGFAVVAVSEVVTFNDPGLEAAVREALGKPVGDITAEDMAGLDTLNADWRGISDLSGLEYATNLQGLNLRYNFQISDLGPLAGLTNLQTLFLDHNQISDLSPLTGLTSLQHLGLGVNQISDLSPLAGLTNLRDLDLAGNQISDLGPLADLTNLQHLYLSGNQISDLGPLAGLMNLQTLDLYTNQISDLGPLTGLANLQDLSLHNNQISDLSPLTGLTNLQDLSLHNNQISDLSPLTGLTNLQTLFLYNNQISNLSPLAGMTNLQMLFLESNQISDLGPLADLTNLQTLDLDHNQISDLGPLAGLTNLGSLDLGYNQISDLGPLADLTNLQHLYLSGNQISDLGPLAGLTNLGSLYLGYNQISDISPLVANSGLGSRDYVYLHYNYLDLTPGSAAMNDIQTLLDRGVYAYYKPQNPLPTYTLDLAVNPDGSGTVTGAGTYAAGATVSITATPNEGWVFINWTNATGTPVSSEPNFDYAMPAQNTALIANFEPAPPVLTRIDVSPAEATLDVGATRQFTATGYDQYGNPIPAGEIVWSSTNDTVGTIDATGLFTATAEGSTTVTATAGEVSGTAEVIVTPALTVTGITPDAGPNTGPVSITDLSGTGFVDGATVKLTRTGEPDIVATNVSVVSPTQITCTLDLTGAAVGPWNVMVTNPSNQSATLTDRFTVNAGNRAPIAGDDTYTTDEDTLLTVAAPGVLENDNDPDGDTLTASLVASTTNGTLALNPDGSFAYTPNPGWSGNDTFTYAANDSLLASNTATVTITVNAVNEAPTAADDTYVTDENIPLTITAPGVLANDGDPDGDMLTAVLVVGVTNGTLTFNPDGSFTYTPNAGWSGNDTFTYTANDSLLASNVATVTITVNAVNEAPVAVDDNYTTDEGTTLTVSAPGVLANDDDPDGDALTAALDAGPGHGTLTLNPDGSFIYTPESGFSGTDSFTYTANDGTLGSATATVTITVNPVNEAPITVDDTYATDEGVTLSVNAPGVLANDDDPDADTLTAVLVDGVSHGTLTLNPDGSFVYTPDTDFAGTDSFTYRASDGELESATATVTITVTAVNHPPVAAGDACTLEQDTTHTEPAPGVLANDDDPDGDDLTAVLESSVSHGSLTLNTDGSFTYTPNAGWSGIDTFTYKAFDGELYSDVATVTITVTEAANNPPEVTAVTAPTDPQLPGSLIQVTGTFTDPDAGDTHTATWTWGDGATSEGTVDEATGTVSGSHTYTAPGTCTITLTVTDSEGASGTGTTTVTVQTPAEATTDLITRVESLELSSGIENGLTSKLDNAIEKLNKGNERTAVNQLNAFINQVKAQRGKKIPTEEADALIAMVQKIIESI</sequence>
<dbReference type="InterPro" id="IPR003343">
    <property type="entry name" value="Big_2"/>
</dbReference>
<keyword evidence="2" id="KW-0677">Repeat</keyword>
<dbReference type="Gene3D" id="2.60.40.1080">
    <property type="match status" value="4"/>
</dbReference>
<evidence type="ECO:0000256" key="2">
    <source>
        <dbReference type="ARBA" id="ARBA00022737"/>
    </source>
</evidence>
<dbReference type="Pfam" id="PF12799">
    <property type="entry name" value="LRR_4"/>
    <property type="match status" value="7"/>
</dbReference>
<protein>
    <submittedName>
        <fullName evidence="5">Tandem-95 repeat protein</fullName>
    </submittedName>
</protein>
<gene>
    <name evidence="5" type="ORF">HL657_10685</name>
</gene>
<dbReference type="NCBIfam" id="TIGR01965">
    <property type="entry name" value="VCBS_repeat"/>
    <property type="match status" value="2"/>
</dbReference>
<dbReference type="CDD" id="cd14955">
    <property type="entry name" value="NHL_like_4"/>
    <property type="match status" value="1"/>
</dbReference>
<dbReference type="Pfam" id="PF18911">
    <property type="entry name" value="PKD_4"/>
    <property type="match status" value="1"/>
</dbReference>
<dbReference type="InterPro" id="IPR000601">
    <property type="entry name" value="PKD_dom"/>
</dbReference>
<dbReference type="InterPro" id="IPR032675">
    <property type="entry name" value="LRR_dom_sf"/>
</dbReference>
<feature type="region of interest" description="Disordered" evidence="3">
    <location>
        <begin position="1918"/>
        <end position="1939"/>
    </location>
</feature>
<dbReference type="EMBL" id="JABFFQ010000009">
    <property type="protein sequence ID" value="MDV4343621.1"/>
    <property type="molecule type" value="Genomic_DNA"/>
</dbReference>
<proteinExistence type="predicted"/>
<dbReference type="InterPro" id="IPR013783">
    <property type="entry name" value="Ig-like_fold"/>
</dbReference>
<evidence type="ECO:0000313" key="6">
    <source>
        <dbReference type="Proteomes" id="UP001273768"/>
    </source>
</evidence>
<dbReference type="SMART" id="SM00635">
    <property type="entry name" value="BID_2"/>
    <property type="match status" value="4"/>
</dbReference>
<dbReference type="Gene3D" id="2.60.40.2810">
    <property type="match status" value="1"/>
</dbReference>
<keyword evidence="1" id="KW-0433">Leucine-rich repeat</keyword>
<dbReference type="Pfam" id="PF17803">
    <property type="entry name" value="Cadherin_4"/>
    <property type="match status" value="2"/>
</dbReference>
<dbReference type="Proteomes" id="UP001273768">
    <property type="component" value="Unassembled WGS sequence"/>
</dbReference>
<dbReference type="Pfam" id="PF22888">
    <property type="entry name" value="FIMAH"/>
    <property type="match status" value="1"/>
</dbReference>
<dbReference type="InterPro" id="IPR001258">
    <property type="entry name" value="NHL_repeat"/>
</dbReference>
<dbReference type="InterPro" id="IPR025875">
    <property type="entry name" value="Leu-rich_rpt_4"/>
</dbReference>
<dbReference type="Gene3D" id="3.80.10.10">
    <property type="entry name" value="Ribonuclease Inhibitor"/>
    <property type="match status" value="2"/>
</dbReference>
<dbReference type="InterPro" id="IPR022409">
    <property type="entry name" value="PKD/Chitinase_dom"/>
</dbReference>
<dbReference type="InterPro" id="IPR008964">
    <property type="entry name" value="Invasin/intimin_cell_adhesion"/>
</dbReference>
<dbReference type="PROSITE" id="PS50093">
    <property type="entry name" value="PKD"/>
    <property type="match status" value="1"/>
</dbReference>
<reference evidence="5 6" key="1">
    <citation type="submission" date="2020-05" db="EMBL/GenBank/DDBJ databases">
        <title>Isolation and characterization of methanoarchaea from a cold seep at offshore SW Taiwan.</title>
        <authorList>
            <person name="Chen Y.-W."/>
            <person name="Chen S.-C."/>
            <person name="Lai M.-C."/>
        </authorList>
    </citation>
    <scope>NUCLEOTIDE SEQUENCE [LARGE SCALE GENOMIC DNA]</scope>
    <source>
        <strain evidence="5 6">YWC-01</strain>
    </source>
</reference>
<dbReference type="SUPFAM" id="SSF49373">
    <property type="entry name" value="Invasin/intimin cell-adhesion fragments"/>
    <property type="match status" value="4"/>
</dbReference>
<dbReference type="InterPro" id="IPR003591">
    <property type="entry name" value="Leu-rich_rpt_typical-subtyp"/>
</dbReference>
<dbReference type="InterPro" id="IPR001611">
    <property type="entry name" value="Leu-rich_rpt"/>
</dbReference>
<accession>A0ABU3Z4A7</accession>
<feature type="domain" description="PKD" evidence="4">
    <location>
        <begin position="2026"/>
        <end position="2100"/>
    </location>
</feature>